<keyword evidence="3" id="KW-0949">S-adenosyl-L-methionine</keyword>
<dbReference type="EMBL" id="MFGB01000016">
    <property type="protein sequence ID" value="OGF26255.1"/>
    <property type="molecule type" value="Genomic_DNA"/>
</dbReference>
<dbReference type="Gene3D" id="3.20.20.70">
    <property type="entry name" value="Aldolase class I"/>
    <property type="match status" value="1"/>
</dbReference>
<name>A0A1F5SHT9_9BACT</name>
<evidence type="ECO:0000256" key="2">
    <source>
        <dbReference type="ARBA" id="ARBA00022485"/>
    </source>
</evidence>
<accession>A0A1F5SHT9</accession>
<dbReference type="SFLD" id="SFLDG01094">
    <property type="entry name" value="Uncharacterised_Radical_SAM_Su"/>
    <property type="match status" value="1"/>
</dbReference>
<keyword evidence="2" id="KW-0004">4Fe-4S</keyword>
<evidence type="ECO:0000256" key="3">
    <source>
        <dbReference type="ARBA" id="ARBA00022691"/>
    </source>
</evidence>
<reference evidence="8 9" key="1">
    <citation type="journal article" date="2016" name="Nat. Commun.">
        <title>Thousands of microbial genomes shed light on interconnected biogeochemical processes in an aquifer system.</title>
        <authorList>
            <person name="Anantharaman K."/>
            <person name="Brown C.T."/>
            <person name="Hug L.A."/>
            <person name="Sharon I."/>
            <person name="Castelle C.J."/>
            <person name="Probst A.J."/>
            <person name="Thomas B.C."/>
            <person name="Singh A."/>
            <person name="Wilkins M.J."/>
            <person name="Karaoz U."/>
            <person name="Brodie E.L."/>
            <person name="Williams K.H."/>
            <person name="Hubbard S.S."/>
            <person name="Banfield J.F."/>
        </authorList>
    </citation>
    <scope>NUCLEOTIDE SEQUENCE [LARGE SCALE GENOMIC DNA]</scope>
</reference>
<proteinExistence type="predicted"/>
<keyword evidence="6" id="KW-0411">Iron-sulfur</keyword>
<organism evidence="8 9">
    <name type="scientific">Candidatus Falkowbacteria bacterium RIFOXYA2_FULL_47_19</name>
    <dbReference type="NCBI Taxonomy" id="1797994"/>
    <lineage>
        <taxon>Bacteria</taxon>
        <taxon>Candidatus Falkowiibacteriota</taxon>
    </lineage>
</organism>
<feature type="domain" description="Radical SAM core" evidence="7">
    <location>
        <begin position="13"/>
        <end position="252"/>
    </location>
</feature>
<dbReference type="InterPro" id="IPR007197">
    <property type="entry name" value="rSAM"/>
</dbReference>
<dbReference type="SFLD" id="SFLDG01067">
    <property type="entry name" value="SPASM/twitch_domain_containing"/>
    <property type="match status" value="1"/>
</dbReference>
<comment type="caution">
    <text evidence="8">The sequence shown here is derived from an EMBL/GenBank/DDBJ whole genome shotgun (WGS) entry which is preliminary data.</text>
</comment>
<dbReference type="GO" id="GO:0003824">
    <property type="term" value="F:catalytic activity"/>
    <property type="evidence" value="ECO:0007669"/>
    <property type="project" value="InterPro"/>
</dbReference>
<dbReference type="InterPro" id="IPR058240">
    <property type="entry name" value="rSAM_sf"/>
</dbReference>
<evidence type="ECO:0000256" key="6">
    <source>
        <dbReference type="ARBA" id="ARBA00023014"/>
    </source>
</evidence>
<evidence type="ECO:0000256" key="1">
    <source>
        <dbReference type="ARBA" id="ARBA00001966"/>
    </source>
</evidence>
<dbReference type="STRING" id="1797994.A2227_03140"/>
<dbReference type="InterPro" id="IPR034457">
    <property type="entry name" value="Organic_radical-activating"/>
</dbReference>
<dbReference type="PROSITE" id="PS51918">
    <property type="entry name" value="RADICAL_SAM"/>
    <property type="match status" value="1"/>
</dbReference>
<gene>
    <name evidence="8" type="ORF">A2227_03140</name>
</gene>
<evidence type="ECO:0000313" key="9">
    <source>
        <dbReference type="Proteomes" id="UP000178367"/>
    </source>
</evidence>
<dbReference type="NCBIfam" id="TIGR02495">
    <property type="entry name" value="NrdG2"/>
    <property type="match status" value="1"/>
</dbReference>
<dbReference type="PANTHER" id="PTHR30352:SF13">
    <property type="entry name" value="GLYCYL-RADICAL ENZYME ACTIVATING ENZYME YJJW-RELATED"/>
    <property type="match status" value="1"/>
</dbReference>
<evidence type="ECO:0000313" key="8">
    <source>
        <dbReference type="EMBL" id="OGF26255.1"/>
    </source>
</evidence>
<keyword evidence="5" id="KW-0408">Iron</keyword>
<dbReference type="InterPro" id="IPR012840">
    <property type="entry name" value="NrdG2"/>
</dbReference>
<dbReference type="SFLD" id="SFLDS00029">
    <property type="entry name" value="Radical_SAM"/>
    <property type="match status" value="1"/>
</dbReference>
<dbReference type="Pfam" id="PF04055">
    <property type="entry name" value="Radical_SAM"/>
    <property type="match status" value="1"/>
</dbReference>
<dbReference type="PANTHER" id="PTHR30352">
    <property type="entry name" value="PYRUVATE FORMATE-LYASE-ACTIVATING ENZYME"/>
    <property type="match status" value="1"/>
</dbReference>
<keyword evidence="4" id="KW-0479">Metal-binding</keyword>
<dbReference type="AlphaFoldDB" id="A0A1F5SHT9"/>
<protein>
    <submittedName>
        <fullName evidence="8">Anaerobic ribonucleoside-triphosphate reductase activating protein</fullName>
    </submittedName>
</protein>
<comment type="cofactor">
    <cofactor evidence="1">
        <name>[4Fe-4S] cluster</name>
        <dbReference type="ChEBI" id="CHEBI:49883"/>
    </cofactor>
</comment>
<dbReference type="GO" id="GO:0051539">
    <property type="term" value="F:4 iron, 4 sulfur cluster binding"/>
    <property type="evidence" value="ECO:0007669"/>
    <property type="project" value="UniProtKB-KW"/>
</dbReference>
<dbReference type="SUPFAM" id="SSF102114">
    <property type="entry name" value="Radical SAM enzymes"/>
    <property type="match status" value="1"/>
</dbReference>
<evidence type="ECO:0000256" key="5">
    <source>
        <dbReference type="ARBA" id="ARBA00023004"/>
    </source>
</evidence>
<dbReference type="Proteomes" id="UP000178367">
    <property type="component" value="Unassembled WGS sequence"/>
</dbReference>
<sequence>MIIGGLQKFSLLDYPGQVAAIVFTQGCNFRCPFCYNPMLVVPSMGGTKDIFESSSEEIQKSYSQFRPQGQLSEDDFFVFLKSRAGKLDAIVITGGEPTLHPDLTGFAARIKALGYKIKLDTNGTNPEMIEKLFLGNLVDYIAMDIKGAPEKYSRFTGDKDDLDKIRKSIIMIKGGRVPYEFRTTVVPAFTQTEDIDRMGGMIDGAETWWLQRFKSDTSLIDKDLENTDIPSDETMEEMRCRGLKYVKNCRLR</sequence>
<dbReference type="GO" id="GO:0046872">
    <property type="term" value="F:metal ion binding"/>
    <property type="evidence" value="ECO:0007669"/>
    <property type="project" value="UniProtKB-KW"/>
</dbReference>
<dbReference type="CDD" id="cd01335">
    <property type="entry name" value="Radical_SAM"/>
    <property type="match status" value="1"/>
</dbReference>
<dbReference type="InterPro" id="IPR013785">
    <property type="entry name" value="Aldolase_TIM"/>
</dbReference>
<evidence type="ECO:0000259" key="7">
    <source>
        <dbReference type="PROSITE" id="PS51918"/>
    </source>
</evidence>
<evidence type="ECO:0000256" key="4">
    <source>
        <dbReference type="ARBA" id="ARBA00022723"/>
    </source>
</evidence>